<dbReference type="Proteomes" id="UP001151760">
    <property type="component" value="Unassembled WGS sequence"/>
</dbReference>
<organism evidence="2 3">
    <name type="scientific">Tanacetum coccineum</name>
    <dbReference type="NCBI Taxonomy" id="301880"/>
    <lineage>
        <taxon>Eukaryota</taxon>
        <taxon>Viridiplantae</taxon>
        <taxon>Streptophyta</taxon>
        <taxon>Embryophyta</taxon>
        <taxon>Tracheophyta</taxon>
        <taxon>Spermatophyta</taxon>
        <taxon>Magnoliopsida</taxon>
        <taxon>eudicotyledons</taxon>
        <taxon>Gunneridae</taxon>
        <taxon>Pentapetalae</taxon>
        <taxon>asterids</taxon>
        <taxon>campanulids</taxon>
        <taxon>Asterales</taxon>
        <taxon>Asteraceae</taxon>
        <taxon>Asteroideae</taxon>
        <taxon>Anthemideae</taxon>
        <taxon>Anthemidinae</taxon>
        <taxon>Tanacetum</taxon>
    </lineage>
</organism>
<evidence type="ECO:0000313" key="3">
    <source>
        <dbReference type="Proteomes" id="UP001151760"/>
    </source>
</evidence>
<feature type="region of interest" description="Disordered" evidence="1">
    <location>
        <begin position="138"/>
        <end position="184"/>
    </location>
</feature>
<proteinExistence type="predicted"/>
<feature type="compositionally biased region" description="Basic and acidic residues" evidence="1">
    <location>
        <begin position="508"/>
        <end position="520"/>
    </location>
</feature>
<feature type="region of interest" description="Disordered" evidence="1">
    <location>
        <begin position="672"/>
        <end position="711"/>
    </location>
</feature>
<keyword evidence="3" id="KW-1185">Reference proteome</keyword>
<feature type="compositionally biased region" description="Basic residues" evidence="1">
    <location>
        <begin position="532"/>
        <end position="549"/>
    </location>
</feature>
<feature type="region of interest" description="Disordered" evidence="1">
    <location>
        <begin position="508"/>
        <end position="549"/>
    </location>
</feature>
<sequence>MSILEEPASSAGTMSSLQNLDKELSFTNQFLVEKSQEDEPDKSNTKAEVQIQSNLALKERLDKHRSRLYKLENLNIPHQVKKAIDEVVTDAVDWAMQAPLRARFSDLPTVDMKEIRHIIRILTVEKTVDVLLTKESLDLTSQPPPLPPPVGASGALGTSRASGSTQLPPPPPPPPTSASRSAPYATPAGKHLLLAKTGDMMTFLNWYCRQINKSKLTQADLEGQAYEVVKVFYPDIINCQFQYGGMPFSLSVTRCSRSELYLGDSPRKGDQVRINVNRPLPLGGPPGHVTIQTEFFFNKDLEYLRFGNKGACCYLSISKMKDARYPDFGLELLVLEHMWIEDVCTYDISAKAEQALLYTNTRMDDQILPINKWVPIGKRPSQHHPRFLQSTFSSFWTLYALTHPQDCTAVSWMSNGSIYTKIFLEMHSISLRPMITIPLRLHLVEFPSSVSPPSPPPGKKKTIHLLIPNVRFTKLIIHHLRTKHNIHPRTGLTLYYSHEESVLNTLQARERGERMEHGKAEEEDVTESPKVKATKSKTTKPTKPSAHKASKCVSKAVRVTKQRTQRALRAGGLMSFVDEGASKTGPVYGVMKEQEHSRGVLLSIKDTNRMGMGKEKVSDEQVALNLLTLQTPKKKSPAEHISSRGAHLPQMNPLITLNLLYCTQNWAKPWMNKQLKKGGPNPGIQDEGQAGSNPRDAAESQPHSSHAGPNLEHWTENLEVPTEDQVILEEPASSAGTMSSLQNLDKELSFTNQFLVEKFRKDEPDKSILKQKVQSMVTVSYSSGTLFDLDDFRLARIEKKEVALCLTRQPPSWLFYLTTTTPTSPVGASGACGYLGASRFHSVAHSSPPPTSAIRIGLPSRSSPIEVSDDMLIPLPMNRYHSPSDGGVSQDAHRSG</sequence>
<gene>
    <name evidence="2" type="ORF">Tco_0707583</name>
</gene>
<evidence type="ECO:0000313" key="2">
    <source>
        <dbReference type="EMBL" id="GJS74742.1"/>
    </source>
</evidence>
<feature type="compositionally biased region" description="Pro residues" evidence="1">
    <location>
        <begin position="167"/>
        <end position="176"/>
    </location>
</feature>
<evidence type="ECO:0000256" key="1">
    <source>
        <dbReference type="SAM" id="MobiDB-lite"/>
    </source>
</evidence>
<reference evidence="2" key="2">
    <citation type="submission" date="2022-01" db="EMBL/GenBank/DDBJ databases">
        <authorList>
            <person name="Yamashiro T."/>
            <person name="Shiraishi A."/>
            <person name="Satake H."/>
            <person name="Nakayama K."/>
        </authorList>
    </citation>
    <scope>NUCLEOTIDE SEQUENCE</scope>
</reference>
<dbReference type="EMBL" id="BQNB010010252">
    <property type="protein sequence ID" value="GJS74742.1"/>
    <property type="molecule type" value="Genomic_DNA"/>
</dbReference>
<feature type="region of interest" description="Disordered" evidence="1">
    <location>
        <begin position="876"/>
        <end position="896"/>
    </location>
</feature>
<protein>
    <submittedName>
        <fullName evidence="2">Uncharacterized protein</fullName>
    </submittedName>
</protein>
<reference evidence="2" key="1">
    <citation type="journal article" date="2022" name="Int. J. Mol. Sci.">
        <title>Draft Genome of Tanacetum Coccineum: Genomic Comparison of Closely Related Tanacetum-Family Plants.</title>
        <authorList>
            <person name="Yamashiro T."/>
            <person name="Shiraishi A."/>
            <person name="Nakayama K."/>
            <person name="Satake H."/>
        </authorList>
    </citation>
    <scope>NUCLEOTIDE SEQUENCE</scope>
</reference>
<name>A0ABQ4YCU3_9ASTR</name>
<comment type="caution">
    <text evidence="2">The sequence shown here is derived from an EMBL/GenBank/DDBJ whole genome shotgun (WGS) entry which is preliminary data.</text>
</comment>
<accession>A0ABQ4YCU3</accession>